<dbReference type="UniPathway" id="UPA00068">
    <property type="reaction ID" value="UER00114"/>
</dbReference>
<dbReference type="InterPro" id="IPR000362">
    <property type="entry name" value="Fumarate_lyase_fam"/>
</dbReference>
<feature type="domain" description="Argininosuccinate lyase C-terminal" evidence="9">
    <location>
        <begin position="363"/>
        <end position="430"/>
    </location>
</feature>
<organism evidence="10 11">
    <name type="scientific">Luteitalea pratensis</name>
    <dbReference type="NCBI Taxonomy" id="1855912"/>
    <lineage>
        <taxon>Bacteria</taxon>
        <taxon>Pseudomonadati</taxon>
        <taxon>Acidobacteriota</taxon>
        <taxon>Vicinamibacteria</taxon>
        <taxon>Vicinamibacterales</taxon>
        <taxon>Vicinamibacteraceae</taxon>
        <taxon>Luteitalea</taxon>
    </lineage>
</organism>
<evidence type="ECO:0000256" key="6">
    <source>
        <dbReference type="ARBA" id="ARBA00023239"/>
    </source>
</evidence>
<dbReference type="Gene3D" id="1.10.40.30">
    <property type="entry name" value="Fumarase/aspartase (C-terminal domain)"/>
    <property type="match status" value="1"/>
</dbReference>
<evidence type="ECO:0000256" key="2">
    <source>
        <dbReference type="ARBA" id="ARBA00004941"/>
    </source>
</evidence>
<dbReference type="FunFam" id="1.20.200.10:FF:000015">
    <property type="entry name" value="argininosuccinate lyase isoform X2"/>
    <property type="match status" value="1"/>
</dbReference>
<proteinExistence type="inferred from homology"/>
<keyword evidence="5 7" id="KW-0028">Amino-acid biosynthesis</keyword>
<dbReference type="EC" id="4.3.2.1" evidence="3 7"/>
<dbReference type="EMBL" id="CP015136">
    <property type="protein sequence ID" value="AMY07561.1"/>
    <property type="molecule type" value="Genomic_DNA"/>
</dbReference>
<evidence type="ECO:0000259" key="8">
    <source>
        <dbReference type="Pfam" id="PF00206"/>
    </source>
</evidence>
<evidence type="ECO:0000313" key="11">
    <source>
        <dbReference type="Proteomes" id="UP000076079"/>
    </source>
</evidence>
<dbReference type="PRINTS" id="PR00149">
    <property type="entry name" value="FUMRATELYASE"/>
</dbReference>
<reference evidence="11" key="2">
    <citation type="submission" date="2016-04" db="EMBL/GenBank/DDBJ databases">
        <title>First Complete Genome Sequence of a Subdivision 6 Acidobacterium.</title>
        <authorList>
            <person name="Huang S."/>
            <person name="Vieira S."/>
            <person name="Bunk B."/>
            <person name="Riedel T."/>
            <person name="Sproeer C."/>
            <person name="Overmann J."/>
        </authorList>
    </citation>
    <scope>NUCLEOTIDE SEQUENCE [LARGE SCALE GENOMIC DNA]</scope>
    <source>
        <strain evidence="11">DSM 100886 HEG_-6_39</strain>
    </source>
</reference>
<dbReference type="Pfam" id="PF00206">
    <property type="entry name" value="Lyase_1"/>
    <property type="match status" value="1"/>
</dbReference>
<evidence type="ECO:0000313" key="10">
    <source>
        <dbReference type="EMBL" id="AMY07561.1"/>
    </source>
</evidence>
<dbReference type="Proteomes" id="UP000076079">
    <property type="component" value="Chromosome"/>
</dbReference>
<dbReference type="PANTHER" id="PTHR43814">
    <property type="entry name" value="ARGININOSUCCINATE LYASE"/>
    <property type="match status" value="1"/>
</dbReference>
<dbReference type="PANTHER" id="PTHR43814:SF1">
    <property type="entry name" value="ARGININOSUCCINATE LYASE"/>
    <property type="match status" value="1"/>
</dbReference>
<keyword evidence="6 7" id="KW-0456">Lyase</keyword>
<evidence type="ECO:0000256" key="4">
    <source>
        <dbReference type="ARBA" id="ARBA00022571"/>
    </source>
</evidence>
<dbReference type="InterPro" id="IPR009049">
    <property type="entry name" value="Argininosuccinate_lyase"/>
</dbReference>
<feature type="domain" description="Fumarate lyase N-terminal" evidence="8">
    <location>
        <begin position="7"/>
        <end position="301"/>
    </location>
</feature>
<accession>A0A143PGB7</accession>
<dbReference type="InterPro" id="IPR029419">
    <property type="entry name" value="Arg_succ_lyase_C"/>
</dbReference>
<gene>
    <name evidence="7 10" type="primary">argH</name>
    <name evidence="10" type="ORF">LuPra_00734</name>
</gene>
<dbReference type="InterPro" id="IPR024083">
    <property type="entry name" value="Fumarase/histidase_N"/>
</dbReference>
<dbReference type="GO" id="GO:0042450">
    <property type="term" value="P:L-arginine biosynthetic process via ornithine"/>
    <property type="evidence" value="ECO:0007669"/>
    <property type="project" value="UniProtKB-UniRule"/>
</dbReference>
<keyword evidence="7" id="KW-0963">Cytoplasm</keyword>
<dbReference type="RefSeq" id="WP_110169502.1">
    <property type="nucleotide sequence ID" value="NZ_CP015136.1"/>
</dbReference>
<keyword evidence="11" id="KW-1185">Reference proteome</keyword>
<dbReference type="InterPro" id="IPR020557">
    <property type="entry name" value="Fumarate_lyase_CS"/>
</dbReference>
<sequence length="458" mass="50627">MSNLWSGRFASAPDHDVFAFGASFAFDRRLFEDDVEGSRAWSEALLRAGVLSSDEQQALDRALTELREAAAADPMFVSGSDEDVHSFVERQLVERVGATGKRLHTGRSRNEQVALDLRLYLRRRIRVVQDQLRALVAALCARAAEAGDAPLPAYTHLRRAQPVLEAHYWLAHASAFRRACERFDVVYAEADALPLGSGAIAGNSFPIDVEFLRARLGFARIVANSMDTVADRDFVSSFLHACALVMIHISRLAEDVIIYGSEEFGFFELDDSVTTGSSLMPQKKNPDPMELVRGKTGRVIGRHTGWLVTMKGLPSGYNKDLQEDKEAVFDTEDTVAGSLMSCEAVVRTLRVRRDTTQRAAGGFMLATDVADYLVRKGLPFRDAHELVGGMVRTLLEEQRAIESLTPDQWRRFSPLFDDDVVEAITPLASIRARQTPQSTAPGAVAGRLTEMQAWIGPQ</sequence>
<dbReference type="FunFam" id="1.10.40.30:FF:000001">
    <property type="entry name" value="Argininosuccinate lyase"/>
    <property type="match status" value="1"/>
</dbReference>
<dbReference type="GO" id="GO:0005829">
    <property type="term" value="C:cytosol"/>
    <property type="evidence" value="ECO:0007669"/>
    <property type="project" value="TreeGrafter"/>
</dbReference>
<reference evidence="10 11" key="1">
    <citation type="journal article" date="2016" name="Genome Announc.">
        <title>First Complete Genome Sequence of a Subdivision 6 Acidobacterium Strain.</title>
        <authorList>
            <person name="Huang S."/>
            <person name="Vieira S."/>
            <person name="Bunk B."/>
            <person name="Riedel T."/>
            <person name="Sproer C."/>
            <person name="Overmann J."/>
        </authorList>
    </citation>
    <scope>NUCLEOTIDE SEQUENCE [LARGE SCALE GENOMIC DNA]</scope>
    <source>
        <strain evidence="11">DSM 100886 HEG_-6_39</strain>
    </source>
</reference>
<dbReference type="SUPFAM" id="SSF48557">
    <property type="entry name" value="L-aspartase-like"/>
    <property type="match status" value="1"/>
</dbReference>
<dbReference type="NCBIfam" id="TIGR00838">
    <property type="entry name" value="argH"/>
    <property type="match status" value="1"/>
</dbReference>
<dbReference type="HAMAP" id="MF_00006">
    <property type="entry name" value="Arg_succ_lyase"/>
    <property type="match status" value="1"/>
</dbReference>
<dbReference type="AlphaFoldDB" id="A0A143PGB7"/>
<dbReference type="InterPro" id="IPR022761">
    <property type="entry name" value="Fumarate_lyase_N"/>
</dbReference>
<keyword evidence="4 7" id="KW-0055">Arginine biosynthesis</keyword>
<evidence type="ECO:0000259" key="9">
    <source>
        <dbReference type="Pfam" id="PF14698"/>
    </source>
</evidence>
<evidence type="ECO:0000256" key="1">
    <source>
        <dbReference type="ARBA" id="ARBA00000985"/>
    </source>
</evidence>
<dbReference type="PRINTS" id="PR00145">
    <property type="entry name" value="ARGSUCLYASE"/>
</dbReference>
<evidence type="ECO:0000256" key="5">
    <source>
        <dbReference type="ARBA" id="ARBA00022605"/>
    </source>
</evidence>
<evidence type="ECO:0000256" key="3">
    <source>
        <dbReference type="ARBA" id="ARBA00012338"/>
    </source>
</evidence>
<dbReference type="CDD" id="cd01359">
    <property type="entry name" value="Argininosuccinate_lyase"/>
    <property type="match status" value="1"/>
</dbReference>
<dbReference type="GO" id="GO:0004056">
    <property type="term" value="F:argininosuccinate lyase activity"/>
    <property type="evidence" value="ECO:0007669"/>
    <property type="project" value="UniProtKB-UniRule"/>
</dbReference>
<dbReference type="Pfam" id="PF14698">
    <property type="entry name" value="ASL_C2"/>
    <property type="match status" value="1"/>
</dbReference>
<dbReference type="OrthoDB" id="9769623at2"/>
<dbReference type="Gene3D" id="1.10.275.10">
    <property type="entry name" value="Fumarase/aspartase (N-terminal domain)"/>
    <property type="match status" value="1"/>
</dbReference>
<dbReference type="InterPro" id="IPR008948">
    <property type="entry name" value="L-Aspartase-like"/>
</dbReference>
<dbReference type="PROSITE" id="PS00163">
    <property type="entry name" value="FUMARATE_LYASES"/>
    <property type="match status" value="1"/>
</dbReference>
<comment type="subcellular location">
    <subcellularLocation>
        <location evidence="7">Cytoplasm</location>
    </subcellularLocation>
</comment>
<protein>
    <recommendedName>
        <fullName evidence="3 7">Argininosuccinate lyase</fullName>
        <shortName evidence="7">ASAL</shortName>
        <ecNumber evidence="3 7">4.3.2.1</ecNumber>
    </recommendedName>
    <alternativeName>
        <fullName evidence="7">Arginosuccinase</fullName>
    </alternativeName>
</protein>
<dbReference type="STRING" id="1855912.LuPra_00734"/>
<comment type="pathway">
    <text evidence="2 7">Amino-acid biosynthesis; L-arginine biosynthesis; L-arginine from L-ornithine and carbamoyl phosphate: step 3/3.</text>
</comment>
<dbReference type="Gene3D" id="1.20.200.10">
    <property type="entry name" value="Fumarase/aspartase (Central domain)"/>
    <property type="match status" value="1"/>
</dbReference>
<evidence type="ECO:0000256" key="7">
    <source>
        <dbReference type="HAMAP-Rule" id="MF_00006"/>
    </source>
</evidence>
<dbReference type="KEGG" id="abac:LuPra_00734"/>
<comment type="similarity">
    <text evidence="7">Belongs to the lyase 1 family. Argininosuccinate lyase subfamily.</text>
</comment>
<dbReference type="PATRIC" id="fig|1813736.3.peg.769"/>
<comment type="catalytic activity">
    <reaction evidence="1 7">
        <text>2-(N(omega)-L-arginino)succinate = fumarate + L-arginine</text>
        <dbReference type="Rhea" id="RHEA:24020"/>
        <dbReference type="ChEBI" id="CHEBI:29806"/>
        <dbReference type="ChEBI" id="CHEBI:32682"/>
        <dbReference type="ChEBI" id="CHEBI:57472"/>
        <dbReference type="EC" id="4.3.2.1"/>
    </reaction>
</comment>
<name>A0A143PGB7_LUTPR</name>